<evidence type="ECO:0000259" key="11">
    <source>
        <dbReference type="Pfam" id="PF01225"/>
    </source>
</evidence>
<dbReference type="AlphaFoldDB" id="A0A372MDJ7"/>
<dbReference type="EMBL" id="QUWK01000017">
    <property type="protein sequence ID" value="RFU93834.1"/>
    <property type="molecule type" value="Genomic_DNA"/>
</dbReference>
<dbReference type="GO" id="GO:0047480">
    <property type="term" value="F:UDP-N-acetylmuramoyl-tripeptide-D-alanyl-D-alanine ligase activity"/>
    <property type="evidence" value="ECO:0007669"/>
    <property type="project" value="UniProtKB-EC"/>
</dbReference>
<evidence type="ECO:0000256" key="2">
    <source>
        <dbReference type="ARBA" id="ARBA00022598"/>
    </source>
</evidence>
<accession>A0A372MDJ7</accession>
<feature type="domain" description="Mur ligase central" evidence="13">
    <location>
        <begin position="121"/>
        <end position="294"/>
    </location>
</feature>
<dbReference type="NCBIfam" id="TIGR01143">
    <property type="entry name" value="murF"/>
    <property type="match status" value="1"/>
</dbReference>
<evidence type="ECO:0000259" key="13">
    <source>
        <dbReference type="Pfam" id="PF08245"/>
    </source>
</evidence>
<gene>
    <name evidence="14" type="primary">murF</name>
    <name evidence="14" type="ORF">DYP60_12695</name>
</gene>
<evidence type="ECO:0000313" key="14">
    <source>
        <dbReference type="EMBL" id="RFU93834.1"/>
    </source>
</evidence>
<keyword evidence="1" id="KW-0963">Cytoplasm</keyword>
<evidence type="ECO:0000259" key="12">
    <source>
        <dbReference type="Pfam" id="PF02875"/>
    </source>
</evidence>
<name>A0A372MDJ7_9SPIR</name>
<keyword evidence="3 10" id="KW-0132">Cell division</keyword>
<keyword evidence="15" id="KW-1185">Reference proteome</keyword>
<keyword evidence="5" id="KW-0067">ATP-binding</keyword>
<comment type="caution">
    <text evidence="14">The sequence shown here is derived from an EMBL/GenBank/DDBJ whole genome shotgun (WGS) entry which is preliminary data.</text>
</comment>
<evidence type="ECO:0000256" key="9">
    <source>
        <dbReference type="ARBA" id="ARBA00023316"/>
    </source>
</evidence>
<dbReference type="Pfam" id="PF08245">
    <property type="entry name" value="Mur_ligase_M"/>
    <property type="match status" value="1"/>
</dbReference>
<keyword evidence="4" id="KW-0547">Nucleotide-binding</keyword>
<dbReference type="GO" id="GO:0009252">
    <property type="term" value="P:peptidoglycan biosynthetic process"/>
    <property type="evidence" value="ECO:0007669"/>
    <property type="project" value="UniProtKB-UniPathway"/>
</dbReference>
<dbReference type="InterPro" id="IPR013221">
    <property type="entry name" value="Mur_ligase_cen"/>
</dbReference>
<dbReference type="UniPathway" id="UPA00219"/>
<evidence type="ECO:0000256" key="5">
    <source>
        <dbReference type="ARBA" id="ARBA00022840"/>
    </source>
</evidence>
<dbReference type="GO" id="GO:0005524">
    <property type="term" value="F:ATP binding"/>
    <property type="evidence" value="ECO:0007669"/>
    <property type="project" value="UniProtKB-KW"/>
</dbReference>
<dbReference type="GO" id="GO:0071555">
    <property type="term" value="P:cell wall organization"/>
    <property type="evidence" value="ECO:0007669"/>
    <property type="project" value="UniProtKB-KW"/>
</dbReference>
<dbReference type="GO" id="GO:0005737">
    <property type="term" value="C:cytoplasm"/>
    <property type="evidence" value="ECO:0007669"/>
    <property type="project" value="UniProtKB-SubCell"/>
</dbReference>
<dbReference type="SUPFAM" id="SSF63418">
    <property type="entry name" value="MurE/MurF N-terminal domain"/>
    <property type="match status" value="1"/>
</dbReference>
<comment type="pathway">
    <text evidence="10">Cell wall biogenesis; peptidoglycan biosynthesis.</text>
</comment>
<comment type="subcellular location">
    <subcellularLocation>
        <location evidence="10">Cytoplasm</location>
    </subcellularLocation>
</comment>
<dbReference type="InterPro" id="IPR036565">
    <property type="entry name" value="Mur-like_cat_sf"/>
</dbReference>
<dbReference type="PANTHER" id="PTHR43024">
    <property type="entry name" value="UDP-N-ACETYLMURAMOYL-TRIPEPTIDE--D-ALANYL-D-ALANINE LIGASE"/>
    <property type="match status" value="1"/>
</dbReference>
<dbReference type="InterPro" id="IPR051046">
    <property type="entry name" value="MurCDEF_CellWall_CoF430Synth"/>
</dbReference>
<proteinExistence type="predicted"/>
<keyword evidence="2 14" id="KW-0436">Ligase</keyword>
<dbReference type="InterPro" id="IPR004101">
    <property type="entry name" value="Mur_ligase_C"/>
</dbReference>
<dbReference type="GO" id="GO:0008360">
    <property type="term" value="P:regulation of cell shape"/>
    <property type="evidence" value="ECO:0007669"/>
    <property type="project" value="UniProtKB-KW"/>
</dbReference>
<keyword evidence="8 10" id="KW-0131">Cell cycle</keyword>
<evidence type="ECO:0000256" key="6">
    <source>
        <dbReference type="ARBA" id="ARBA00022960"/>
    </source>
</evidence>
<dbReference type="Gene3D" id="3.40.1390.10">
    <property type="entry name" value="MurE/MurF, N-terminal domain"/>
    <property type="match status" value="1"/>
</dbReference>
<dbReference type="InterPro" id="IPR036615">
    <property type="entry name" value="Mur_ligase_C_dom_sf"/>
</dbReference>
<dbReference type="InterPro" id="IPR000713">
    <property type="entry name" value="Mur_ligase_N"/>
</dbReference>
<dbReference type="Pfam" id="PF02875">
    <property type="entry name" value="Mur_ligase_C"/>
    <property type="match status" value="1"/>
</dbReference>
<dbReference type="GO" id="GO:0008766">
    <property type="term" value="F:UDP-N-acetylmuramoylalanyl-D-glutamyl-2,6-diaminopimelate-D-alanyl-D-alanine ligase activity"/>
    <property type="evidence" value="ECO:0007669"/>
    <property type="project" value="RHEA"/>
</dbReference>
<protein>
    <recommendedName>
        <fullName evidence="10">UDP-N-acetylmuramoyl-tripeptide--D-alanyl-D-alanine ligase</fullName>
        <ecNumber evidence="10">6.3.2.10</ecNumber>
    </recommendedName>
</protein>
<dbReference type="InterPro" id="IPR035911">
    <property type="entry name" value="MurE/MurF_N"/>
</dbReference>
<dbReference type="OrthoDB" id="9801978at2"/>
<dbReference type="Proteomes" id="UP000264002">
    <property type="component" value="Unassembled WGS sequence"/>
</dbReference>
<dbReference type="PANTHER" id="PTHR43024:SF1">
    <property type="entry name" value="UDP-N-ACETYLMURAMOYL-TRIPEPTIDE--D-ALANYL-D-ALANINE LIGASE"/>
    <property type="match status" value="1"/>
</dbReference>
<dbReference type="Gene3D" id="3.90.190.20">
    <property type="entry name" value="Mur ligase, C-terminal domain"/>
    <property type="match status" value="1"/>
</dbReference>
<evidence type="ECO:0000256" key="4">
    <source>
        <dbReference type="ARBA" id="ARBA00022741"/>
    </source>
</evidence>
<reference evidence="14 15" key="2">
    <citation type="submission" date="2018-09" db="EMBL/GenBank/DDBJ databases">
        <title>Genome of Sphaerochaeta halotolerans strain 4-11.</title>
        <authorList>
            <person name="Nazina T.N."/>
            <person name="Sokolova D.S."/>
        </authorList>
    </citation>
    <scope>NUCLEOTIDE SEQUENCE [LARGE SCALE GENOMIC DNA]</scope>
    <source>
        <strain evidence="14 15">4-11</strain>
    </source>
</reference>
<comment type="catalytic activity">
    <reaction evidence="10">
        <text>D-alanyl-D-alanine + UDP-N-acetyl-alpha-D-muramoyl-L-alanyl-gamma-D-glutamyl-meso-2,6-diaminopimelate + ATP = UDP-N-acetyl-alpha-D-muramoyl-L-alanyl-gamma-D-glutamyl-meso-2,6-diaminopimeloyl-D-alanyl-D-alanine + ADP + phosphate + H(+)</text>
        <dbReference type="Rhea" id="RHEA:28374"/>
        <dbReference type="ChEBI" id="CHEBI:15378"/>
        <dbReference type="ChEBI" id="CHEBI:30616"/>
        <dbReference type="ChEBI" id="CHEBI:43474"/>
        <dbReference type="ChEBI" id="CHEBI:57822"/>
        <dbReference type="ChEBI" id="CHEBI:61386"/>
        <dbReference type="ChEBI" id="CHEBI:83905"/>
        <dbReference type="ChEBI" id="CHEBI:456216"/>
        <dbReference type="EC" id="6.3.2.10"/>
    </reaction>
</comment>
<feature type="domain" description="Mur ligase N-terminal catalytic" evidence="11">
    <location>
        <begin position="36"/>
        <end position="80"/>
    </location>
</feature>
<evidence type="ECO:0000256" key="1">
    <source>
        <dbReference type="ARBA" id="ARBA00022490"/>
    </source>
</evidence>
<evidence type="ECO:0000256" key="10">
    <source>
        <dbReference type="RuleBase" id="RU004136"/>
    </source>
</evidence>
<evidence type="ECO:0000256" key="7">
    <source>
        <dbReference type="ARBA" id="ARBA00022984"/>
    </source>
</evidence>
<dbReference type="InterPro" id="IPR005863">
    <property type="entry name" value="UDP-N-AcMur_synth"/>
</dbReference>
<dbReference type="Pfam" id="PF01225">
    <property type="entry name" value="Mur_ligase"/>
    <property type="match status" value="1"/>
</dbReference>
<evidence type="ECO:0000256" key="8">
    <source>
        <dbReference type="ARBA" id="ARBA00023306"/>
    </source>
</evidence>
<evidence type="ECO:0000313" key="15">
    <source>
        <dbReference type="Proteomes" id="UP000264002"/>
    </source>
</evidence>
<keyword evidence="7 10" id="KW-0573">Peptidoglycan synthesis</keyword>
<dbReference type="EC" id="6.3.2.10" evidence="10"/>
<keyword evidence="9 10" id="KW-0961">Cell wall biogenesis/degradation</keyword>
<evidence type="ECO:0000256" key="3">
    <source>
        <dbReference type="ARBA" id="ARBA00022618"/>
    </source>
</evidence>
<reference evidence="15" key="1">
    <citation type="submission" date="2018-08" db="EMBL/GenBank/DDBJ databases">
        <authorList>
            <person name="Grouzdev D.S."/>
            <person name="Krutkina M.S."/>
        </authorList>
    </citation>
    <scope>NUCLEOTIDE SEQUENCE [LARGE SCALE GENOMIC DNA]</scope>
    <source>
        <strain evidence="15">4-11</strain>
    </source>
</reference>
<dbReference type="SUPFAM" id="SSF53244">
    <property type="entry name" value="MurD-like peptide ligases, peptide-binding domain"/>
    <property type="match status" value="1"/>
</dbReference>
<keyword evidence="6 10" id="KW-0133">Cell shape</keyword>
<dbReference type="Gene3D" id="3.40.1190.10">
    <property type="entry name" value="Mur-like, catalytic domain"/>
    <property type="match status" value="1"/>
</dbReference>
<organism evidence="14 15">
    <name type="scientific">Sphaerochaeta halotolerans</name>
    <dbReference type="NCBI Taxonomy" id="2293840"/>
    <lineage>
        <taxon>Bacteria</taxon>
        <taxon>Pseudomonadati</taxon>
        <taxon>Spirochaetota</taxon>
        <taxon>Spirochaetia</taxon>
        <taxon>Spirochaetales</taxon>
        <taxon>Sphaerochaetaceae</taxon>
        <taxon>Sphaerochaeta</taxon>
    </lineage>
</organism>
<sequence>MNSYQHIDQFAFTASSIASLCQATCIRSTSSLIVDVQIDSRLCSSGSLFFALKGEHTDGFTYIKAVSEKGAAAVVVPSEHAQDAMHLCDCAILVSDDVLASLHALSRSYLSLFPQLTTVGVTGSCGKSTTKEAIACIAGQLGPTAKTPGNLNSEYGLPLSTFSLEKQSRYGIFEMGIDHVGEMDRMVSILKPTLGLLTNIGISHLEKLGSQEIIAQEKAKIFHPDLEAGFVSRSCKHLPRIEKQASRTLYRYDADAVQAVDMGLEGWLVTYGGETFQIRAVGKHLLEDVVGAITVGAYLGASPREIARSLEGFTPMPGRSSVHRSDITIIDDSYNASLDSTRSIISYVSNLRWGGEKKVVLGPMKELGTQSQAAHRAVANLLARSTFARAYLFGSEMEEAASQLRRLGYADKVLFTENFEELEHSVEKQSNRGDLFLLKASRSVGMERMIPSLTEYAARRPLRYA</sequence>
<dbReference type="RefSeq" id="WP_117331387.1">
    <property type="nucleotide sequence ID" value="NZ_QUWK01000017.1"/>
</dbReference>
<dbReference type="SUPFAM" id="SSF53623">
    <property type="entry name" value="MurD-like peptide ligases, catalytic domain"/>
    <property type="match status" value="1"/>
</dbReference>
<comment type="function">
    <text evidence="10">Involved in cell wall formation. Catalyzes the final step in the synthesis of UDP-N-acetylmuramoyl-pentapeptide, the precursor of murein.</text>
</comment>
<dbReference type="GO" id="GO:0051301">
    <property type="term" value="P:cell division"/>
    <property type="evidence" value="ECO:0007669"/>
    <property type="project" value="UniProtKB-KW"/>
</dbReference>
<feature type="domain" description="Mur ligase C-terminal" evidence="12">
    <location>
        <begin position="319"/>
        <end position="442"/>
    </location>
</feature>